<dbReference type="Pfam" id="PF03572">
    <property type="entry name" value="Peptidase_S41"/>
    <property type="match status" value="1"/>
</dbReference>
<name>A0ABX3HL52_PAEBO</name>
<dbReference type="Proteomes" id="UP000187412">
    <property type="component" value="Unassembled WGS sequence"/>
</dbReference>
<dbReference type="Gene3D" id="3.30.750.44">
    <property type="match status" value="1"/>
</dbReference>
<evidence type="ECO:0000313" key="2">
    <source>
        <dbReference type="EMBL" id="OMD51407.1"/>
    </source>
</evidence>
<comment type="caution">
    <text evidence="2">The sequence shown here is derived from an EMBL/GenBank/DDBJ whole genome shotgun (WGS) entry which is preliminary data.</text>
</comment>
<dbReference type="EMBL" id="MPTB01000005">
    <property type="protein sequence ID" value="OMD51407.1"/>
    <property type="molecule type" value="Genomic_DNA"/>
</dbReference>
<evidence type="ECO:0000313" key="3">
    <source>
        <dbReference type="Proteomes" id="UP000187412"/>
    </source>
</evidence>
<protein>
    <recommendedName>
        <fullName evidence="1">Tail specific protease domain-containing protein</fullName>
    </recommendedName>
</protein>
<sequence length="388" mass="43432">MPATALSAESTLTKEQKHEDFEYMYKILQENYPFFEVNKRANGVDWLADKDKYLEKVEGTPTDLQFYGALNEILADLHNGHTYMLEREMYHYYRQIFDGNPVYKPWSDILEQKQVKDRYGAAEAAATPEESSSGSQAELTQSLNLFHRILEPGKSAYLQVESFGTEYTEQDGPAIADFLTEIKDYPTLILDIRGNGGGDQWYWMSNIVAKLTDKKLPYKEYLLFRGGDYEQPFLASRGFGEVPVKGLEQEKLPKLPPEAMTDFKSYFVNTYDITPDPVGFKGKIYLLVDRNVYSSSESFATFAKSTGFATLVGEKTGGDGIGATPLIAALPNSGFVLNFPVVLGLTADGSANDEFKTLPDAVVNAGKNRDWHKDDAVQKALELAASRQ</sequence>
<keyword evidence="3" id="KW-1185">Reference proteome</keyword>
<dbReference type="Gene3D" id="3.90.226.10">
    <property type="entry name" value="2-enoyl-CoA Hydratase, Chain A, domain 1"/>
    <property type="match status" value="1"/>
</dbReference>
<organism evidence="2 3">
    <name type="scientific">Paenibacillus borealis</name>
    <dbReference type="NCBI Taxonomy" id="160799"/>
    <lineage>
        <taxon>Bacteria</taxon>
        <taxon>Bacillati</taxon>
        <taxon>Bacillota</taxon>
        <taxon>Bacilli</taxon>
        <taxon>Bacillales</taxon>
        <taxon>Paenibacillaceae</taxon>
        <taxon>Paenibacillus</taxon>
    </lineage>
</organism>
<dbReference type="InterPro" id="IPR029045">
    <property type="entry name" value="ClpP/crotonase-like_dom_sf"/>
</dbReference>
<dbReference type="SUPFAM" id="SSF52096">
    <property type="entry name" value="ClpP/crotonase"/>
    <property type="match status" value="1"/>
</dbReference>
<evidence type="ECO:0000259" key="1">
    <source>
        <dbReference type="Pfam" id="PF03572"/>
    </source>
</evidence>
<dbReference type="CDD" id="cd07563">
    <property type="entry name" value="Peptidase_S41_IRBP"/>
    <property type="match status" value="1"/>
</dbReference>
<gene>
    <name evidence="2" type="ORF">BSK56_05490</name>
</gene>
<feature type="domain" description="Tail specific protease" evidence="1">
    <location>
        <begin position="155"/>
        <end position="361"/>
    </location>
</feature>
<dbReference type="InterPro" id="IPR005151">
    <property type="entry name" value="Tail-specific_protease"/>
</dbReference>
<accession>A0ABX3HL52</accession>
<reference evidence="2 3" key="1">
    <citation type="submission" date="2016-10" db="EMBL/GenBank/DDBJ databases">
        <title>Paenibacillus species isolates.</title>
        <authorList>
            <person name="Beno S.M."/>
        </authorList>
    </citation>
    <scope>NUCLEOTIDE SEQUENCE [LARGE SCALE GENOMIC DNA]</scope>
    <source>
        <strain evidence="2 3">FSL H7-0744</strain>
    </source>
</reference>
<proteinExistence type="predicted"/>